<dbReference type="EMBL" id="JAUYZG010000006">
    <property type="protein sequence ID" value="KAK2904903.1"/>
    <property type="molecule type" value="Genomic_DNA"/>
</dbReference>
<gene>
    <name evidence="1" type="ORF">Q8A67_006702</name>
</gene>
<protein>
    <submittedName>
        <fullName evidence="1">Uncharacterized protein</fullName>
    </submittedName>
</protein>
<sequence>MLIGMTTFLQGNSVTSQRPVRVGVSVESEEKDGCGTKGEVDESEIRCFRIDRLLRRTKRKTALACVCVEESMYRYGV</sequence>
<evidence type="ECO:0000313" key="1">
    <source>
        <dbReference type="EMBL" id="KAK2904903.1"/>
    </source>
</evidence>
<proteinExistence type="predicted"/>
<reference evidence="1" key="1">
    <citation type="submission" date="2023-08" db="EMBL/GenBank/DDBJ databases">
        <title>Chromosome-level Genome Assembly of mud carp (Cirrhinus molitorella).</title>
        <authorList>
            <person name="Liu H."/>
        </authorList>
    </citation>
    <scope>NUCLEOTIDE SEQUENCE</scope>
    <source>
        <strain evidence="1">Prfri</strain>
        <tissue evidence="1">Muscle</tissue>
    </source>
</reference>
<organism evidence="1 2">
    <name type="scientific">Cirrhinus molitorella</name>
    <name type="common">mud carp</name>
    <dbReference type="NCBI Taxonomy" id="172907"/>
    <lineage>
        <taxon>Eukaryota</taxon>
        <taxon>Metazoa</taxon>
        <taxon>Chordata</taxon>
        <taxon>Craniata</taxon>
        <taxon>Vertebrata</taxon>
        <taxon>Euteleostomi</taxon>
        <taxon>Actinopterygii</taxon>
        <taxon>Neopterygii</taxon>
        <taxon>Teleostei</taxon>
        <taxon>Ostariophysi</taxon>
        <taxon>Cypriniformes</taxon>
        <taxon>Cyprinidae</taxon>
        <taxon>Labeoninae</taxon>
        <taxon>Labeonini</taxon>
        <taxon>Cirrhinus</taxon>
    </lineage>
</organism>
<accession>A0AA88U1I1</accession>
<comment type="caution">
    <text evidence="1">The sequence shown here is derived from an EMBL/GenBank/DDBJ whole genome shotgun (WGS) entry which is preliminary data.</text>
</comment>
<dbReference type="Proteomes" id="UP001187343">
    <property type="component" value="Unassembled WGS sequence"/>
</dbReference>
<keyword evidence="2" id="KW-1185">Reference proteome</keyword>
<evidence type="ECO:0000313" key="2">
    <source>
        <dbReference type="Proteomes" id="UP001187343"/>
    </source>
</evidence>
<name>A0AA88U1I1_9TELE</name>
<dbReference type="AlphaFoldDB" id="A0AA88U1I1"/>